<dbReference type="Gene3D" id="1.10.287.110">
    <property type="entry name" value="DnaJ domain"/>
    <property type="match status" value="1"/>
</dbReference>
<feature type="compositionally biased region" description="Polar residues" evidence="1">
    <location>
        <begin position="368"/>
        <end position="380"/>
    </location>
</feature>
<evidence type="ECO:0000256" key="1">
    <source>
        <dbReference type="SAM" id="MobiDB-lite"/>
    </source>
</evidence>
<dbReference type="PROSITE" id="PS50076">
    <property type="entry name" value="DNAJ_2"/>
    <property type="match status" value="1"/>
</dbReference>
<sequence>MPNRSSAGGRKDPYEVLGIQRGASSSDIKSAYRRLAMKNHPDRVQGVDAKKAATAKFAEISAAYELLTTSGDVGASHPSFAGEAGDAPRYDAERNVNVPRSQFGGFNQQPFTSSFSPATAMDFDPFGFGTFDSFHFTDPFELFRRTFGEAVFGNDVPFASPFGASPFLMQQRSMGMNSGFGGFPSMFNSMISGELAGSNGFGTTTFSSSSYSFGGSGAGSSGGRIISTTTTTVNGKTVTRTEQTVIKPDGSRKTVIDLTGDDVEEKIPAICVDDTRRIQQQTDENPCKKGRHKSAAGSSSRKTRQTNKGSFSAPEQPAPRTTETPKSKHPRRYKVVSKEKIEHQQSNQESTAACNDRSTLLKSHLSENETYVTDENNASKPETETTANATSATNGSTALKRNKQTEPTTPQQRGRKRKFCDLMYRCLICCFPPCKRRRVTNDNCH</sequence>
<accession>A0ABD3PN31</accession>
<dbReference type="CDD" id="cd06257">
    <property type="entry name" value="DnaJ"/>
    <property type="match status" value="1"/>
</dbReference>
<feature type="compositionally biased region" description="Polar residues" evidence="1">
    <location>
        <begin position="296"/>
        <end position="310"/>
    </location>
</feature>
<evidence type="ECO:0000259" key="2">
    <source>
        <dbReference type="PROSITE" id="PS50076"/>
    </source>
</evidence>
<dbReference type="AlphaFoldDB" id="A0ABD3PN31"/>
<evidence type="ECO:0000313" key="4">
    <source>
        <dbReference type="Proteomes" id="UP001530400"/>
    </source>
</evidence>
<evidence type="ECO:0000313" key="3">
    <source>
        <dbReference type="EMBL" id="KAL3789198.1"/>
    </source>
</evidence>
<gene>
    <name evidence="3" type="ORF">ACHAWO_013926</name>
</gene>
<feature type="region of interest" description="Disordered" evidence="1">
    <location>
        <begin position="277"/>
        <end position="414"/>
    </location>
</feature>
<comment type="caution">
    <text evidence="3">The sequence shown here is derived from an EMBL/GenBank/DDBJ whole genome shotgun (WGS) entry which is preliminary data.</text>
</comment>
<dbReference type="PRINTS" id="PR00625">
    <property type="entry name" value="JDOMAIN"/>
</dbReference>
<organism evidence="3 4">
    <name type="scientific">Cyclotella atomus</name>
    <dbReference type="NCBI Taxonomy" id="382360"/>
    <lineage>
        <taxon>Eukaryota</taxon>
        <taxon>Sar</taxon>
        <taxon>Stramenopiles</taxon>
        <taxon>Ochrophyta</taxon>
        <taxon>Bacillariophyta</taxon>
        <taxon>Coscinodiscophyceae</taxon>
        <taxon>Thalassiosirophycidae</taxon>
        <taxon>Stephanodiscales</taxon>
        <taxon>Stephanodiscaceae</taxon>
        <taxon>Cyclotella</taxon>
    </lineage>
</organism>
<name>A0ABD3PN31_9STRA</name>
<proteinExistence type="predicted"/>
<dbReference type="Proteomes" id="UP001530400">
    <property type="component" value="Unassembled WGS sequence"/>
</dbReference>
<feature type="compositionally biased region" description="Low complexity" evidence="1">
    <location>
        <begin position="384"/>
        <end position="398"/>
    </location>
</feature>
<dbReference type="SUPFAM" id="SSF46565">
    <property type="entry name" value="Chaperone J-domain"/>
    <property type="match status" value="1"/>
</dbReference>
<dbReference type="Pfam" id="PF00226">
    <property type="entry name" value="DnaJ"/>
    <property type="match status" value="1"/>
</dbReference>
<protein>
    <recommendedName>
        <fullName evidence="2">J domain-containing protein</fullName>
    </recommendedName>
</protein>
<dbReference type="InterPro" id="IPR036869">
    <property type="entry name" value="J_dom_sf"/>
</dbReference>
<dbReference type="EMBL" id="JALLPJ020000534">
    <property type="protein sequence ID" value="KAL3789198.1"/>
    <property type="molecule type" value="Genomic_DNA"/>
</dbReference>
<feature type="compositionally biased region" description="Polar residues" evidence="1">
    <location>
        <begin position="344"/>
        <end position="361"/>
    </location>
</feature>
<reference evidence="3 4" key="1">
    <citation type="submission" date="2024-10" db="EMBL/GenBank/DDBJ databases">
        <title>Updated reference genomes for cyclostephanoid diatoms.</title>
        <authorList>
            <person name="Roberts W.R."/>
            <person name="Alverson A.J."/>
        </authorList>
    </citation>
    <scope>NUCLEOTIDE SEQUENCE [LARGE SCALE GENOMIC DNA]</scope>
    <source>
        <strain evidence="3 4">AJA010-31</strain>
    </source>
</reference>
<dbReference type="PANTHER" id="PTHR43948:SF14">
    <property type="entry name" value="PROTEIN DNAJ, PUTATIVE-RELATED"/>
    <property type="match status" value="1"/>
</dbReference>
<feature type="domain" description="J" evidence="2">
    <location>
        <begin position="12"/>
        <end position="81"/>
    </location>
</feature>
<dbReference type="PANTHER" id="PTHR43948">
    <property type="entry name" value="DNAJ HOMOLOG SUBFAMILY B"/>
    <property type="match status" value="1"/>
</dbReference>
<dbReference type="InterPro" id="IPR001623">
    <property type="entry name" value="DnaJ_domain"/>
</dbReference>
<dbReference type="SMART" id="SM00271">
    <property type="entry name" value="DnaJ"/>
    <property type="match status" value="1"/>
</dbReference>
<keyword evidence="4" id="KW-1185">Reference proteome</keyword>